<proteinExistence type="predicted"/>
<comment type="caution">
    <text evidence="2">The sequence shown here is derived from an EMBL/GenBank/DDBJ whole genome shotgun (WGS) entry which is preliminary data.</text>
</comment>
<feature type="region of interest" description="Disordered" evidence="1">
    <location>
        <begin position="1"/>
        <end position="53"/>
    </location>
</feature>
<feature type="region of interest" description="Disordered" evidence="1">
    <location>
        <begin position="183"/>
        <end position="213"/>
    </location>
</feature>
<dbReference type="Proteomes" id="UP000813824">
    <property type="component" value="Unassembled WGS sequence"/>
</dbReference>
<evidence type="ECO:0000256" key="1">
    <source>
        <dbReference type="SAM" id="MobiDB-lite"/>
    </source>
</evidence>
<keyword evidence="3" id="KW-1185">Reference proteome</keyword>
<evidence type="ECO:0000313" key="2">
    <source>
        <dbReference type="EMBL" id="KAH8069338.1"/>
    </source>
</evidence>
<reference evidence="2" key="1">
    <citation type="journal article" date="2021" name="New Phytol.">
        <title>Evolutionary innovations through gain and loss of genes in the ectomycorrhizal Boletales.</title>
        <authorList>
            <person name="Wu G."/>
            <person name="Miyauchi S."/>
            <person name="Morin E."/>
            <person name="Kuo A."/>
            <person name="Drula E."/>
            <person name="Varga T."/>
            <person name="Kohler A."/>
            <person name="Feng B."/>
            <person name="Cao Y."/>
            <person name="Lipzen A."/>
            <person name="Daum C."/>
            <person name="Hundley H."/>
            <person name="Pangilinan J."/>
            <person name="Johnson J."/>
            <person name="Barry K."/>
            <person name="LaButti K."/>
            <person name="Ng V."/>
            <person name="Ahrendt S."/>
            <person name="Min B."/>
            <person name="Choi I.G."/>
            <person name="Park H."/>
            <person name="Plett J.M."/>
            <person name="Magnuson J."/>
            <person name="Spatafora J.W."/>
            <person name="Nagy L.G."/>
            <person name="Henrissat B."/>
            <person name="Grigoriev I.V."/>
            <person name="Yang Z.L."/>
            <person name="Xu J."/>
            <person name="Martin F.M."/>
        </authorList>
    </citation>
    <scope>NUCLEOTIDE SEQUENCE</scope>
    <source>
        <strain evidence="2">KKN 215</strain>
    </source>
</reference>
<name>A0A8K0UEQ3_9AGAR</name>
<dbReference type="EMBL" id="JAEVFJ010000094">
    <property type="protein sequence ID" value="KAH8069338.1"/>
    <property type="molecule type" value="Genomic_DNA"/>
</dbReference>
<organism evidence="2 3">
    <name type="scientific">Cristinia sonorae</name>
    <dbReference type="NCBI Taxonomy" id="1940300"/>
    <lineage>
        <taxon>Eukaryota</taxon>
        <taxon>Fungi</taxon>
        <taxon>Dikarya</taxon>
        <taxon>Basidiomycota</taxon>
        <taxon>Agaricomycotina</taxon>
        <taxon>Agaricomycetes</taxon>
        <taxon>Agaricomycetidae</taxon>
        <taxon>Agaricales</taxon>
        <taxon>Pleurotineae</taxon>
        <taxon>Stephanosporaceae</taxon>
        <taxon>Cristinia</taxon>
    </lineage>
</organism>
<protein>
    <submittedName>
        <fullName evidence="2">Uncharacterized protein</fullName>
    </submittedName>
</protein>
<dbReference type="AlphaFoldDB" id="A0A8K0UEQ3"/>
<sequence length="213" mass="24119">MDLESSRASPTMDHYPADGLGSFSLDMQSNTSTRNHHSVLDLPNPGTRTAPRTFRGRPNTLKLFLRQFEKLAALHSLSSEEKCKNVGDYCSQRVQETIEGFGGYRAKNWTDLAKICHDYQTEKSRTMNDIKAWKAYVQDYYRVAGSLLNNGKLTTDEFATQFWIGIPRRVRDRVEIPIRTELGKGKVGGHPMSKPFPVETSTKHGRPTAPWSL</sequence>
<dbReference type="OrthoDB" id="3016331at2759"/>
<accession>A0A8K0UEQ3</accession>
<evidence type="ECO:0000313" key="3">
    <source>
        <dbReference type="Proteomes" id="UP000813824"/>
    </source>
</evidence>
<gene>
    <name evidence="2" type="ORF">BXZ70DRAFT_1059645</name>
</gene>